<evidence type="ECO:0000256" key="2">
    <source>
        <dbReference type="ARBA" id="ARBA00022714"/>
    </source>
</evidence>
<comment type="cofactor">
    <cofactor evidence="1">
        <name>FAD</name>
        <dbReference type="ChEBI" id="CHEBI:57692"/>
    </cofactor>
</comment>
<dbReference type="InterPro" id="IPR017927">
    <property type="entry name" value="FAD-bd_FR_type"/>
</dbReference>
<dbReference type="Gene3D" id="2.40.30.10">
    <property type="entry name" value="Translation factors"/>
    <property type="match status" value="1"/>
</dbReference>
<dbReference type="Pfam" id="PF00175">
    <property type="entry name" value="NAD_binding_1"/>
    <property type="match status" value="1"/>
</dbReference>
<accession>A0A1X7DEV4</accession>
<organism evidence="4 5">
    <name type="scientific">Trinickia caryophylli</name>
    <name type="common">Paraburkholderia caryophylli</name>
    <dbReference type="NCBI Taxonomy" id="28094"/>
    <lineage>
        <taxon>Bacteria</taxon>
        <taxon>Pseudomonadati</taxon>
        <taxon>Pseudomonadota</taxon>
        <taxon>Betaproteobacteria</taxon>
        <taxon>Burkholderiales</taxon>
        <taxon>Burkholderiaceae</taxon>
        <taxon>Trinickia</taxon>
    </lineage>
</organism>
<keyword evidence="2" id="KW-0411">Iron-sulfur</keyword>
<keyword evidence="5" id="KW-1185">Reference proteome</keyword>
<dbReference type="PRINTS" id="PR00410">
    <property type="entry name" value="PHEHYDRXLASE"/>
</dbReference>
<dbReference type="RefSeq" id="WP_085225681.1">
    <property type="nucleotide sequence ID" value="NZ_BSQD01000003.1"/>
</dbReference>
<name>A0A1X7DEV4_TRICW</name>
<keyword evidence="2" id="KW-0408">Iron</keyword>
<dbReference type="Proteomes" id="UP000192911">
    <property type="component" value="Unassembled WGS sequence"/>
</dbReference>
<evidence type="ECO:0000259" key="3">
    <source>
        <dbReference type="PROSITE" id="PS51384"/>
    </source>
</evidence>
<protein>
    <submittedName>
        <fullName evidence="4">Ferredoxin-NADP reductase</fullName>
    </submittedName>
</protein>
<dbReference type="InterPro" id="IPR017938">
    <property type="entry name" value="Riboflavin_synthase-like_b-brl"/>
</dbReference>
<dbReference type="AlphaFoldDB" id="A0A1X7DEV4"/>
<dbReference type="STRING" id="28094.SAMN06295900_10381"/>
<dbReference type="SUPFAM" id="SSF63380">
    <property type="entry name" value="Riboflavin synthase domain-like"/>
    <property type="match status" value="1"/>
</dbReference>
<proteinExistence type="predicted"/>
<dbReference type="PANTHER" id="PTHR47354:SF5">
    <property type="entry name" value="PROTEIN RFBI"/>
    <property type="match status" value="1"/>
</dbReference>
<feature type="domain" description="FAD-binding FR-type" evidence="3">
    <location>
        <begin position="1"/>
        <end position="100"/>
    </location>
</feature>
<dbReference type="PROSITE" id="PS51384">
    <property type="entry name" value="FAD_FR"/>
    <property type="match status" value="1"/>
</dbReference>
<dbReference type="EMBL" id="FXAH01000003">
    <property type="protein sequence ID" value="SMF14105.1"/>
    <property type="molecule type" value="Genomic_DNA"/>
</dbReference>
<dbReference type="InterPro" id="IPR050415">
    <property type="entry name" value="MRET"/>
</dbReference>
<dbReference type="GO" id="GO:0051537">
    <property type="term" value="F:2 iron, 2 sulfur cluster binding"/>
    <property type="evidence" value="ECO:0007669"/>
    <property type="project" value="UniProtKB-KW"/>
</dbReference>
<dbReference type="GO" id="GO:0016491">
    <property type="term" value="F:oxidoreductase activity"/>
    <property type="evidence" value="ECO:0007669"/>
    <property type="project" value="InterPro"/>
</dbReference>
<reference evidence="5" key="1">
    <citation type="submission" date="2017-04" db="EMBL/GenBank/DDBJ databases">
        <authorList>
            <person name="Varghese N."/>
            <person name="Submissions S."/>
        </authorList>
    </citation>
    <scope>NUCLEOTIDE SEQUENCE [LARGE SCALE GENOMIC DNA]</scope>
    <source>
        <strain evidence="5">Ballard 720</strain>
    </source>
</reference>
<dbReference type="CDD" id="cd00322">
    <property type="entry name" value="FNR_like"/>
    <property type="match status" value="1"/>
</dbReference>
<evidence type="ECO:0000313" key="5">
    <source>
        <dbReference type="Proteomes" id="UP000192911"/>
    </source>
</evidence>
<keyword evidence="2" id="KW-0479">Metal-binding</keyword>
<dbReference type="Gene3D" id="3.40.50.80">
    <property type="entry name" value="Nucleotide-binding domain of ferredoxin-NADP reductase (FNR) module"/>
    <property type="match status" value="1"/>
</dbReference>
<dbReference type="OrthoDB" id="9796486at2"/>
<keyword evidence="2" id="KW-0001">2Fe-2S</keyword>
<dbReference type="InterPro" id="IPR001433">
    <property type="entry name" value="OxRdtase_FAD/NAD-bd"/>
</dbReference>
<sequence>MGTYDTKVVVRDIVATDTMTFEFARPDGFDFKAGQAIDLILPESGQPDARHTFSIVSAPFEDKVAIATRMRDTPFKRALRMLMAGSPARIEGPFGSLTLHKETRHAAVLIAGGIGITPFLSMIRQAAHDQSPQYLLLVYSNRRPEDAPFLSELTQLERVNSNFRLVATMTQPGKSHIHWNGANGPIDEALLRQVAGNLADPVYYLAGPPKMVEAIRETLTDIGVADAAIRSEEFYGY</sequence>
<evidence type="ECO:0000256" key="1">
    <source>
        <dbReference type="ARBA" id="ARBA00001974"/>
    </source>
</evidence>
<dbReference type="SUPFAM" id="SSF52343">
    <property type="entry name" value="Ferredoxin reductase-like, C-terminal NADP-linked domain"/>
    <property type="match status" value="1"/>
</dbReference>
<dbReference type="InterPro" id="IPR039261">
    <property type="entry name" value="FNR_nucleotide-bd"/>
</dbReference>
<dbReference type="PANTHER" id="PTHR47354">
    <property type="entry name" value="NADH OXIDOREDUCTASE HCR"/>
    <property type="match status" value="1"/>
</dbReference>
<gene>
    <name evidence="4" type="ORF">SAMN06295900_10381</name>
</gene>
<evidence type="ECO:0000313" key="4">
    <source>
        <dbReference type="EMBL" id="SMF14105.1"/>
    </source>
</evidence>
<dbReference type="GeneID" id="95548706"/>